<dbReference type="AlphaFoldDB" id="M8AIA8"/>
<protein>
    <submittedName>
        <fullName evidence="1">Uncharacterized protein</fullName>
    </submittedName>
</protein>
<organism evidence="1">
    <name type="scientific">Triticum urartu</name>
    <name type="common">Red wild einkorn</name>
    <name type="synonym">Crithodium urartu</name>
    <dbReference type="NCBI Taxonomy" id="4572"/>
    <lineage>
        <taxon>Eukaryota</taxon>
        <taxon>Viridiplantae</taxon>
        <taxon>Streptophyta</taxon>
        <taxon>Embryophyta</taxon>
        <taxon>Tracheophyta</taxon>
        <taxon>Spermatophyta</taxon>
        <taxon>Magnoliopsida</taxon>
        <taxon>Liliopsida</taxon>
        <taxon>Poales</taxon>
        <taxon>Poaceae</taxon>
        <taxon>BOP clade</taxon>
        <taxon>Pooideae</taxon>
        <taxon>Triticodae</taxon>
        <taxon>Triticeae</taxon>
        <taxon>Triticinae</taxon>
        <taxon>Triticum</taxon>
    </lineage>
</organism>
<sequence>MASVGALLMAAVLPPVAALLVAMAVRVASHLILWESGSGALFSCADSARL</sequence>
<proteinExistence type="predicted"/>
<reference evidence="1" key="1">
    <citation type="journal article" date="2013" name="Nature">
        <title>Draft genome of the wheat A-genome progenitor Triticum urartu.</title>
        <authorList>
            <person name="Ling H.Q."/>
            <person name="Zhao S."/>
            <person name="Liu D."/>
            <person name="Wang J."/>
            <person name="Sun H."/>
            <person name="Zhang C."/>
            <person name="Fan H."/>
            <person name="Li D."/>
            <person name="Dong L."/>
            <person name="Tao Y."/>
            <person name="Gao C."/>
            <person name="Wu H."/>
            <person name="Li Y."/>
            <person name="Cui Y."/>
            <person name="Guo X."/>
            <person name="Zheng S."/>
            <person name="Wang B."/>
            <person name="Yu K."/>
            <person name="Liang Q."/>
            <person name="Yang W."/>
            <person name="Lou X."/>
            <person name="Chen J."/>
            <person name="Feng M."/>
            <person name="Jian J."/>
            <person name="Zhang X."/>
            <person name="Luo G."/>
            <person name="Jiang Y."/>
            <person name="Liu J."/>
            <person name="Wang Z."/>
            <person name="Sha Y."/>
            <person name="Zhang B."/>
            <person name="Wu H."/>
            <person name="Tang D."/>
            <person name="Shen Q."/>
            <person name="Xue P."/>
            <person name="Zou S."/>
            <person name="Wang X."/>
            <person name="Liu X."/>
            <person name="Wang F."/>
            <person name="Yang Y."/>
            <person name="An X."/>
            <person name="Dong Z."/>
            <person name="Zhang K."/>
            <person name="Zhang X."/>
            <person name="Luo M.C."/>
            <person name="Dvorak J."/>
            <person name="Tong Y."/>
            <person name="Wang J."/>
            <person name="Yang H."/>
            <person name="Li Z."/>
            <person name="Wang D."/>
            <person name="Zhang A."/>
            <person name="Wang J."/>
        </authorList>
    </citation>
    <scope>NUCLEOTIDE SEQUENCE</scope>
</reference>
<dbReference type="EMBL" id="KD053532">
    <property type="protein sequence ID" value="EMS64690.1"/>
    <property type="molecule type" value="Genomic_DNA"/>
</dbReference>
<name>M8AIA8_TRIUA</name>
<evidence type="ECO:0000313" key="1">
    <source>
        <dbReference type="EMBL" id="EMS64690.1"/>
    </source>
</evidence>
<accession>M8AIA8</accession>
<gene>
    <name evidence="1" type="ORF">TRIUR3_13448</name>
</gene>